<dbReference type="PANTHER" id="PTHR31306:SF10">
    <property type="entry name" value="ALPHA-1,6-MANNOSYLTRANSFERASE MNN11-RELATED"/>
    <property type="match status" value="1"/>
</dbReference>
<evidence type="ECO:0000256" key="4">
    <source>
        <dbReference type="SAM" id="MobiDB-lite"/>
    </source>
</evidence>
<evidence type="ECO:0000256" key="5">
    <source>
        <dbReference type="SAM" id="Phobius"/>
    </source>
</evidence>
<keyword evidence="2" id="KW-0328">Glycosyltransferase</keyword>
<comment type="caution">
    <text evidence="6">The sequence shown here is derived from an EMBL/GenBank/DDBJ whole genome shotgun (WGS) entry which is preliminary data.</text>
</comment>
<keyword evidence="5" id="KW-0472">Membrane</keyword>
<accession>W9Y8X7</accession>
<dbReference type="GO" id="GO:0006487">
    <property type="term" value="P:protein N-linked glycosylation"/>
    <property type="evidence" value="ECO:0007669"/>
    <property type="project" value="TreeGrafter"/>
</dbReference>
<gene>
    <name evidence="6" type="ORF">A1O3_02042</name>
</gene>
<evidence type="ECO:0000313" key="6">
    <source>
        <dbReference type="EMBL" id="EXJ88978.1"/>
    </source>
</evidence>
<feature type="region of interest" description="Disordered" evidence="4">
    <location>
        <begin position="341"/>
        <end position="371"/>
    </location>
</feature>
<dbReference type="eggNOG" id="KOG4748">
    <property type="taxonomic scope" value="Eukaryota"/>
</dbReference>
<feature type="compositionally biased region" description="Basic and acidic residues" evidence="4">
    <location>
        <begin position="359"/>
        <end position="371"/>
    </location>
</feature>
<name>W9Y8X7_9EURO</name>
<dbReference type="AlphaFoldDB" id="W9Y8X7"/>
<dbReference type="STRING" id="1182542.W9Y8X7"/>
<protein>
    <recommendedName>
        <fullName evidence="8">Mannan polymerase II complex MNN11 subunit</fullName>
    </recommendedName>
</protein>
<dbReference type="Pfam" id="PF05637">
    <property type="entry name" value="Glyco_transf_34"/>
    <property type="match status" value="1"/>
</dbReference>
<keyword evidence="5" id="KW-0812">Transmembrane</keyword>
<dbReference type="EMBL" id="AMGY01000002">
    <property type="protein sequence ID" value="EXJ88978.1"/>
    <property type="molecule type" value="Genomic_DNA"/>
</dbReference>
<dbReference type="GeneID" id="19166175"/>
<dbReference type="RefSeq" id="XP_007730375.1">
    <property type="nucleotide sequence ID" value="XM_007732185.1"/>
</dbReference>
<dbReference type="HOGENOM" id="CLU_021434_2_1_1"/>
<reference evidence="6 7" key="1">
    <citation type="submission" date="2013-03" db="EMBL/GenBank/DDBJ databases">
        <title>The Genome Sequence of Capronia epimyces CBS 606.96.</title>
        <authorList>
            <consortium name="The Broad Institute Genomics Platform"/>
            <person name="Cuomo C."/>
            <person name="de Hoog S."/>
            <person name="Gorbushina A."/>
            <person name="Walker B."/>
            <person name="Young S.K."/>
            <person name="Zeng Q."/>
            <person name="Gargeya S."/>
            <person name="Fitzgerald M."/>
            <person name="Haas B."/>
            <person name="Abouelleil A."/>
            <person name="Allen A.W."/>
            <person name="Alvarado L."/>
            <person name="Arachchi H.M."/>
            <person name="Berlin A.M."/>
            <person name="Chapman S.B."/>
            <person name="Gainer-Dewar J."/>
            <person name="Goldberg J."/>
            <person name="Griggs A."/>
            <person name="Gujja S."/>
            <person name="Hansen M."/>
            <person name="Howarth C."/>
            <person name="Imamovic A."/>
            <person name="Ireland A."/>
            <person name="Larimer J."/>
            <person name="McCowan C."/>
            <person name="Murphy C."/>
            <person name="Pearson M."/>
            <person name="Poon T.W."/>
            <person name="Priest M."/>
            <person name="Roberts A."/>
            <person name="Saif S."/>
            <person name="Shea T."/>
            <person name="Sisk P."/>
            <person name="Sykes S."/>
            <person name="Wortman J."/>
            <person name="Nusbaum C."/>
            <person name="Birren B."/>
        </authorList>
    </citation>
    <scope>NUCLEOTIDE SEQUENCE [LARGE SCALE GENOMIC DNA]</scope>
    <source>
        <strain evidence="6 7">CBS 606.96</strain>
    </source>
</reference>
<sequence length="371" mass="42677">MHFALPPRKTSHPPPYARGNISVSATNRRRKQLQILSYAVLGLLTFYLFLKLALHSSSVGDHEDGPSKIEGHQDIVLVTVFDNETMSEDYMKMVKVNRDDYAARHGYQNFYTNTTAYANLVHPSPSSWAMVPALRHALTEHLSSTFFWSLSADAFITNPSLSLETHILEPLESLMLKDVPVVPPDSVIHTFSHLRPSRTHLILSQDADNLAHTSFILRNTAFTPATTDNWAHYFLDAWFDPLYRAYLFQKAENHAFEHLVQWHPTILAKLVLIEQRRFNSYNFASPPVRDQVTGETRTYDSMWQEGDLVVNLKGCRESEKRDCEEEMRHYFSKWEQEVERLDGKKPEHRVGPPKPKQQQVKEVKGKDSMGS</sequence>
<evidence type="ECO:0000256" key="2">
    <source>
        <dbReference type="ARBA" id="ARBA00022676"/>
    </source>
</evidence>
<feature type="compositionally biased region" description="Basic and acidic residues" evidence="4">
    <location>
        <begin position="341"/>
        <end position="350"/>
    </location>
</feature>
<feature type="transmembrane region" description="Helical" evidence="5">
    <location>
        <begin position="35"/>
        <end position="54"/>
    </location>
</feature>
<evidence type="ECO:0008006" key="8">
    <source>
        <dbReference type="Google" id="ProtNLM"/>
    </source>
</evidence>
<dbReference type="PANTHER" id="PTHR31306">
    <property type="entry name" value="ALPHA-1,6-MANNOSYLTRANSFERASE MNN11-RELATED"/>
    <property type="match status" value="1"/>
</dbReference>
<dbReference type="Gene3D" id="3.90.550.10">
    <property type="entry name" value="Spore Coat Polysaccharide Biosynthesis Protein SpsA, Chain A"/>
    <property type="match status" value="1"/>
</dbReference>
<dbReference type="GO" id="GO:0000136">
    <property type="term" value="C:mannan polymerase complex"/>
    <property type="evidence" value="ECO:0007669"/>
    <property type="project" value="TreeGrafter"/>
</dbReference>
<dbReference type="Proteomes" id="UP000019478">
    <property type="component" value="Unassembled WGS sequence"/>
</dbReference>
<keyword evidence="7" id="KW-1185">Reference proteome</keyword>
<dbReference type="OrthoDB" id="205108at2759"/>
<dbReference type="InterPro" id="IPR029044">
    <property type="entry name" value="Nucleotide-diphossugar_trans"/>
</dbReference>
<evidence type="ECO:0000313" key="7">
    <source>
        <dbReference type="Proteomes" id="UP000019478"/>
    </source>
</evidence>
<dbReference type="GO" id="GO:0000009">
    <property type="term" value="F:alpha-1,6-mannosyltransferase activity"/>
    <property type="evidence" value="ECO:0007669"/>
    <property type="project" value="TreeGrafter"/>
</dbReference>
<evidence type="ECO:0000256" key="3">
    <source>
        <dbReference type="ARBA" id="ARBA00022679"/>
    </source>
</evidence>
<proteinExistence type="inferred from homology"/>
<dbReference type="InterPro" id="IPR008630">
    <property type="entry name" value="Glyco_trans_34"/>
</dbReference>
<comment type="similarity">
    <text evidence="1">Belongs to the glycosyltransferase 34 family.</text>
</comment>
<keyword evidence="3" id="KW-0808">Transferase</keyword>
<keyword evidence="5" id="KW-1133">Transmembrane helix</keyword>
<feature type="region of interest" description="Disordered" evidence="4">
    <location>
        <begin position="1"/>
        <end position="23"/>
    </location>
</feature>
<evidence type="ECO:0000256" key="1">
    <source>
        <dbReference type="ARBA" id="ARBA00005664"/>
    </source>
</evidence>
<organism evidence="6 7">
    <name type="scientific">Capronia epimyces CBS 606.96</name>
    <dbReference type="NCBI Taxonomy" id="1182542"/>
    <lineage>
        <taxon>Eukaryota</taxon>
        <taxon>Fungi</taxon>
        <taxon>Dikarya</taxon>
        <taxon>Ascomycota</taxon>
        <taxon>Pezizomycotina</taxon>
        <taxon>Eurotiomycetes</taxon>
        <taxon>Chaetothyriomycetidae</taxon>
        <taxon>Chaetothyriales</taxon>
        <taxon>Herpotrichiellaceae</taxon>
        <taxon>Capronia</taxon>
    </lineage>
</organism>